<keyword evidence="3" id="KW-0813">Transport</keyword>
<dbReference type="InterPro" id="IPR004870">
    <property type="entry name" value="Nucleoporin_Nup155"/>
</dbReference>
<gene>
    <name evidence="8" type="ORF">D9756_004133</name>
</gene>
<accession>A0A8H5D964</accession>
<dbReference type="PANTHER" id="PTHR10350">
    <property type="entry name" value="NUCLEAR PORE COMPLEX PROTEIN NUP155"/>
    <property type="match status" value="1"/>
</dbReference>
<dbReference type="InterPro" id="IPR042537">
    <property type="entry name" value="Nucleoporin_Nup155_C_2"/>
</dbReference>
<dbReference type="Pfam" id="PF03177">
    <property type="entry name" value="Nucleoporin_C"/>
    <property type="match status" value="1"/>
</dbReference>
<dbReference type="Proteomes" id="UP000559027">
    <property type="component" value="Unassembled WGS sequence"/>
</dbReference>
<keyword evidence="4" id="KW-0539">Nucleus</keyword>
<dbReference type="GO" id="GO:0036228">
    <property type="term" value="P:protein localization to nuclear inner membrane"/>
    <property type="evidence" value="ECO:0007669"/>
    <property type="project" value="TreeGrafter"/>
</dbReference>
<dbReference type="SUPFAM" id="SSF101908">
    <property type="entry name" value="Putative isomerase YbhE"/>
    <property type="match status" value="1"/>
</dbReference>
<evidence type="ECO:0008006" key="10">
    <source>
        <dbReference type="Google" id="ProtNLM"/>
    </source>
</evidence>
<evidence type="ECO:0000259" key="6">
    <source>
        <dbReference type="Pfam" id="PF03177"/>
    </source>
</evidence>
<comment type="subcellular location">
    <subcellularLocation>
        <location evidence="1">Nucleus</location>
    </subcellularLocation>
</comment>
<evidence type="ECO:0000313" key="9">
    <source>
        <dbReference type="Proteomes" id="UP000559027"/>
    </source>
</evidence>
<dbReference type="Gene3D" id="1.25.40.450">
    <property type="entry name" value="Nucleoporin, helical domain, N-terminal subdomain"/>
    <property type="match status" value="1"/>
</dbReference>
<name>A0A8H5D964_9AGAR</name>
<proteinExistence type="inferred from homology"/>
<feature type="region of interest" description="Disordered" evidence="5">
    <location>
        <begin position="470"/>
        <end position="507"/>
    </location>
</feature>
<dbReference type="GO" id="GO:0006606">
    <property type="term" value="P:protein import into nucleus"/>
    <property type="evidence" value="ECO:0007669"/>
    <property type="project" value="TreeGrafter"/>
</dbReference>
<evidence type="ECO:0000256" key="2">
    <source>
        <dbReference type="ARBA" id="ARBA00007373"/>
    </source>
</evidence>
<dbReference type="InterPro" id="IPR015943">
    <property type="entry name" value="WD40/YVTN_repeat-like_dom_sf"/>
</dbReference>
<dbReference type="EMBL" id="JAACJO010000007">
    <property type="protein sequence ID" value="KAF5355937.1"/>
    <property type="molecule type" value="Genomic_DNA"/>
</dbReference>
<dbReference type="GO" id="GO:0000972">
    <property type="term" value="P:transcription-dependent tethering of RNA polymerase II gene DNA at nuclear periphery"/>
    <property type="evidence" value="ECO:0007669"/>
    <property type="project" value="TreeGrafter"/>
</dbReference>
<comment type="caution">
    <text evidence="8">The sequence shown here is derived from an EMBL/GenBank/DDBJ whole genome shotgun (WGS) entry which is preliminary data.</text>
</comment>
<feature type="domain" description="Nucleoporin Nup133/Nup155-like N-terminal" evidence="7">
    <location>
        <begin position="92"/>
        <end position="405"/>
    </location>
</feature>
<reference evidence="8 9" key="1">
    <citation type="journal article" date="2020" name="ISME J.">
        <title>Uncovering the hidden diversity of litter-decomposition mechanisms in mushroom-forming fungi.</title>
        <authorList>
            <person name="Floudas D."/>
            <person name="Bentzer J."/>
            <person name="Ahren D."/>
            <person name="Johansson T."/>
            <person name="Persson P."/>
            <person name="Tunlid A."/>
        </authorList>
    </citation>
    <scope>NUCLEOTIDE SEQUENCE [LARGE SCALE GENOMIC DNA]</scope>
    <source>
        <strain evidence="8 9">CBS 146.42</strain>
    </source>
</reference>
<dbReference type="InterPro" id="IPR042533">
    <property type="entry name" value="Nucleoporin_Nup155_C_1"/>
</dbReference>
<dbReference type="FunFam" id="1.25.40.440:FF:000001">
    <property type="entry name" value="Nuclear pore complex subunit"/>
    <property type="match status" value="1"/>
</dbReference>
<dbReference type="OrthoDB" id="338970at2759"/>
<dbReference type="InterPro" id="IPR014908">
    <property type="entry name" value="Nucleoporin_Nup133/Nup155_N"/>
</dbReference>
<dbReference type="Gene3D" id="2.130.10.10">
    <property type="entry name" value="YVTN repeat-like/Quinoprotein amine dehydrogenase"/>
    <property type="match status" value="1"/>
</dbReference>
<evidence type="ECO:0000313" key="8">
    <source>
        <dbReference type="EMBL" id="KAF5355937.1"/>
    </source>
</evidence>
<feature type="domain" description="Nucleoporin Nup133/Nup155-like C-terminal" evidence="6">
    <location>
        <begin position="672"/>
        <end position="1330"/>
    </location>
</feature>
<evidence type="ECO:0000256" key="3">
    <source>
        <dbReference type="ARBA" id="ARBA00022448"/>
    </source>
</evidence>
<dbReference type="GO" id="GO:0044611">
    <property type="term" value="C:nuclear pore inner ring"/>
    <property type="evidence" value="ECO:0007669"/>
    <property type="project" value="TreeGrafter"/>
</dbReference>
<evidence type="ECO:0000256" key="4">
    <source>
        <dbReference type="ARBA" id="ARBA00023242"/>
    </source>
</evidence>
<feature type="compositionally biased region" description="Low complexity" evidence="5">
    <location>
        <begin position="1"/>
        <end position="16"/>
    </location>
</feature>
<evidence type="ECO:0000256" key="5">
    <source>
        <dbReference type="SAM" id="MobiDB-lite"/>
    </source>
</evidence>
<keyword evidence="9" id="KW-1185">Reference proteome</keyword>
<sequence>MASSSSTTRPRGPSQSQRNYAAASRLPHFPKPTPVDLPALQNASRVVYDQFAKDSQIIPDLGETLTASGGQASASYSVFPDDTRVPYQKRRFIAIPEGLFQYYDSTKVTSHMGLMPELERAWISIDHKLFLWDYNDGQELNSFTEQPDVITSVTLVRPKRKLFVDDINHLLVICTPVSVLFLGVSVTSTTGPDNRPHKEIQFYATDIKVPTDIEMMSVAGTLDGRIFMAGAQDGCLYELHYQVAESWFDNRVQLVNHSVGSVQSLLPRFAAPSTDDRIIIVISDSSRDCLYTLSEKNVISVYKPGKEKVVQHLQTLSNIYKSAQDKAPGSPALTPQTFQIISLHVVEPQESRSGIQLLAVTTNGVRLYFGPAPTYGYSITPATNTARLLQLSHVRLPPSNLLHPDDQARFRSALPSYGQLPQKPTRGFIVSNIENTCYCDGLLVAAQQGDSDGTDYILCTSPDLTRIGSLGQLNAPQQGGSNQQQQQSYGTFGGGGGYTGPTPTRPPLTENASLLSIPGRTWAMAALPKEASTVPHNTPSPSVINELGRQFTEPPQQFMLLTNSGLSILSKRRAVDYLKAVVEELQSGNSVQPIIECRDSFGRDQTCSMLLALAAGNTFLDGMPSPNGPVVHASPEIVAVAKQAFYDFGERPIWSERVTYGTADTQGSAFFSGRREGFVLYFARLVRPAWKAKLTKIGPLEKQQLNVPERTLAMIQKNLFALKEFLDRNPHIFHASPGDTAPNQEALKAEQLSIMELTNLLTRTIEGLSFILLLNDYQIGALISQCDKETQKMIADLTFEDLITTQNGMTISRALVNVVIDQQIGQQISVDTVSEVLQRRCGSFCSTDDVMLYKARENIRKSVETKSPAERQKWLAESLRLFSKGSRIIGFEKLREIIGDYQQLDYANGAILLPLICAHVFDPDNIGLEYWYAGSPASDPRQEQANLRTQCYDLVMDSLSVFEEKCGVKKQSQALPGLHDPETVRSHAYELAFASEDEMFHSVLYDWLIGRGLADDLLEMRPTYLEAHLKREPVTVKKYQLLWQFYVKNGQPLRAAEILGALADSNQFDLDLNSRLEYLTLAVANAKSHPVSAGGRHETAIQFLTDLEEKLDVAQVQLEIYNTLLPHVSDAPEVEQKVRVLSKQLMTMTELYQGFAVAFQLPALQLLCLHVSEHRDESVTRPIWNQIFDEILNENLETAATADSIQSRIVPLGQRFYPSTSAFPLRHIATLLVRFMLAHKTELPHGWAPRILIQCGVSFIEIWDVLHEMYESQVPPFNDQANVQAISSDIAVLLNDWLEEALRPQSSAPAGEFPVGRIDSAIDHYLSELEPSRAETKKVYESIKRQLRRNW</sequence>
<dbReference type="GO" id="GO:0017056">
    <property type="term" value="F:structural constituent of nuclear pore"/>
    <property type="evidence" value="ECO:0007669"/>
    <property type="project" value="InterPro"/>
</dbReference>
<dbReference type="InterPro" id="IPR007187">
    <property type="entry name" value="Nucleoporin_Nup133/Nup155_C"/>
</dbReference>
<protein>
    <recommendedName>
        <fullName evidence="10">Nucleoporin</fullName>
    </recommendedName>
</protein>
<comment type="similarity">
    <text evidence="2">Belongs to the non-repetitive/WGA-negative nucleoporin family.</text>
</comment>
<feature type="compositionally biased region" description="Low complexity" evidence="5">
    <location>
        <begin position="477"/>
        <end position="490"/>
    </location>
</feature>
<evidence type="ECO:0000259" key="7">
    <source>
        <dbReference type="Pfam" id="PF08801"/>
    </source>
</evidence>
<dbReference type="PANTHER" id="PTHR10350:SF6">
    <property type="entry name" value="NUCLEAR PORE COMPLEX PROTEIN NUP155"/>
    <property type="match status" value="1"/>
</dbReference>
<feature type="region of interest" description="Disordered" evidence="5">
    <location>
        <begin position="1"/>
        <end position="35"/>
    </location>
</feature>
<dbReference type="Pfam" id="PF08801">
    <property type="entry name" value="Nucleoporin_N"/>
    <property type="match status" value="1"/>
</dbReference>
<dbReference type="Gene3D" id="1.25.40.440">
    <property type="entry name" value="Nucleoporin, helical domain, central subdomain"/>
    <property type="match status" value="1"/>
</dbReference>
<evidence type="ECO:0000256" key="1">
    <source>
        <dbReference type="ARBA" id="ARBA00004123"/>
    </source>
</evidence>
<organism evidence="8 9">
    <name type="scientific">Leucocoprinus leucothites</name>
    <dbReference type="NCBI Taxonomy" id="201217"/>
    <lineage>
        <taxon>Eukaryota</taxon>
        <taxon>Fungi</taxon>
        <taxon>Dikarya</taxon>
        <taxon>Basidiomycota</taxon>
        <taxon>Agaricomycotina</taxon>
        <taxon>Agaricomycetes</taxon>
        <taxon>Agaricomycetidae</taxon>
        <taxon>Agaricales</taxon>
        <taxon>Agaricineae</taxon>
        <taxon>Agaricaceae</taxon>
        <taxon>Leucocoprinus</taxon>
    </lineage>
</organism>
<dbReference type="GO" id="GO:0006405">
    <property type="term" value="P:RNA export from nucleus"/>
    <property type="evidence" value="ECO:0007669"/>
    <property type="project" value="TreeGrafter"/>
</dbReference>
<dbReference type="Gene3D" id="1.20.58.1780">
    <property type="match status" value="1"/>
</dbReference>
<dbReference type="Gene3D" id="1.20.120.1880">
    <property type="entry name" value="Nucleoporin, helical C-terminal domain"/>
    <property type="match status" value="1"/>
</dbReference>
<dbReference type="InterPro" id="IPR042538">
    <property type="entry name" value="Nucleoporin_Nup155_C_3"/>
</dbReference>